<dbReference type="InterPro" id="IPR017972">
    <property type="entry name" value="Cyt_P450_CS"/>
</dbReference>
<gene>
    <name evidence="3" type="ORF">H7F53_15725</name>
</gene>
<keyword evidence="2" id="KW-0349">Heme</keyword>
<name>A0A7X1KRA9_9SPHN</name>
<dbReference type="Pfam" id="PF00067">
    <property type="entry name" value="p450"/>
    <property type="match status" value="1"/>
</dbReference>
<keyword evidence="2" id="KW-0408">Iron</keyword>
<dbReference type="InterPro" id="IPR002397">
    <property type="entry name" value="Cyt_P450_B"/>
</dbReference>
<comment type="similarity">
    <text evidence="1 2">Belongs to the cytochrome P450 family.</text>
</comment>
<accession>A0A7X1KRA9</accession>
<evidence type="ECO:0000256" key="2">
    <source>
        <dbReference type="RuleBase" id="RU000461"/>
    </source>
</evidence>
<keyword evidence="4" id="KW-1185">Reference proteome</keyword>
<dbReference type="GO" id="GO:0005506">
    <property type="term" value="F:iron ion binding"/>
    <property type="evidence" value="ECO:0007669"/>
    <property type="project" value="InterPro"/>
</dbReference>
<dbReference type="SMR" id="A0A7X1KRA9"/>
<dbReference type="PROSITE" id="PS00086">
    <property type="entry name" value="CYTOCHROME_P450"/>
    <property type="match status" value="1"/>
</dbReference>
<comment type="caution">
    <text evidence="3">The sequence shown here is derived from an EMBL/GenBank/DDBJ whole genome shotgun (WGS) entry which is preliminary data.</text>
</comment>
<keyword evidence="2" id="KW-0560">Oxidoreductase</keyword>
<proteinExistence type="inferred from homology"/>
<dbReference type="PANTHER" id="PTHR46696">
    <property type="entry name" value="P450, PUTATIVE (EUROFUNG)-RELATED"/>
    <property type="match status" value="1"/>
</dbReference>
<reference evidence="3 4" key="1">
    <citation type="submission" date="2020-08" db="EMBL/GenBank/DDBJ databases">
        <title>The genome sequence of type strain Novosphingobium piscinae KCTC 42194.</title>
        <authorList>
            <person name="Liu Y."/>
        </authorList>
    </citation>
    <scope>NUCLEOTIDE SEQUENCE [LARGE SCALE GENOMIC DNA]</scope>
    <source>
        <strain evidence="3 4">KCTC 42194</strain>
    </source>
</reference>
<dbReference type="EMBL" id="JACLAX010000022">
    <property type="protein sequence ID" value="MBC2670601.1"/>
    <property type="molecule type" value="Genomic_DNA"/>
</dbReference>
<dbReference type="InterPro" id="IPR036396">
    <property type="entry name" value="Cyt_P450_sf"/>
</dbReference>
<dbReference type="SUPFAM" id="SSF48264">
    <property type="entry name" value="Cytochrome P450"/>
    <property type="match status" value="1"/>
</dbReference>
<dbReference type="RefSeq" id="WP_185680463.1">
    <property type="nucleotide sequence ID" value="NZ_JACLAX010000022.1"/>
</dbReference>
<dbReference type="GO" id="GO:0004497">
    <property type="term" value="F:monooxygenase activity"/>
    <property type="evidence" value="ECO:0007669"/>
    <property type="project" value="UniProtKB-KW"/>
</dbReference>
<dbReference type="InterPro" id="IPR001128">
    <property type="entry name" value="Cyt_P450"/>
</dbReference>
<sequence>MSDTATLAKPAADIPADRIVDFDIYNPFKGQFDLHVAWAELQKSTPHQIVWTPHNEGHWIALSPDLINQVYSDATRFSSRVVLVPKSTAGEAYAEFIPLSLDPPVHRPFRKVLNDKLYGSAIHPLEPKVRKLTAELIDGFVANGRCDFVHEFAEQLPLRVFMQLVDLPEEHLPKLKPLADQFTRPDGSMTPAEATEAFKAYVEPILEERRIKGGDDLLTHIATSEVEGRPMTLSESARLAIQVLVGGLDTVVNFMSFTMRILAEAPEVQARLAASTDLHHAAINECLRRLPLVSSAREVVADTEVDGVRLAKGDMVVAPTELYALSPEMNVNPMAFDLDRKVRNHMAFGSGHHTCPGQFLARMEMKVLLEEWFARIPRFELEPGQTLRHRGGIVGGCEPFILRWPTA</sequence>
<dbReference type="GO" id="GO:0020037">
    <property type="term" value="F:heme binding"/>
    <property type="evidence" value="ECO:0007669"/>
    <property type="project" value="InterPro"/>
</dbReference>
<dbReference type="Proteomes" id="UP000551327">
    <property type="component" value="Unassembled WGS sequence"/>
</dbReference>
<dbReference type="Gene3D" id="1.10.630.10">
    <property type="entry name" value="Cytochrome P450"/>
    <property type="match status" value="1"/>
</dbReference>
<dbReference type="PRINTS" id="PR00385">
    <property type="entry name" value="P450"/>
</dbReference>
<keyword evidence="2" id="KW-0479">Metal-binding</keyword>
<dbReference type="PRINTS" id="PR00359">
    <property type="entry name" value="BP450"/>
</dbReference>
<keyword evidence="2" id="KW-0503">Monooxygenase</keyword>
<dbReference type="AlphaFoldDB" id="A0A7X1KRA9"/>
<evidence type="ECO:0000313" key="3">
    <source>
        <dbReference type="EMBL" id="MBC2670601.1"/>
    </source>
</evidence>
<dbReference type="PANTHER" id="PTHR46696:SF6">
    <property type="entry name" value="P450, PUTATIVE (EUROFUNG)-RELATED"/>
    <property type="match status" value="1"/>
</dbReference>
<organism evidence="3 4">
    <name type="scientific">Novosphingobium piscinae</name>
    <dbReference type="NCBI Taxonomy" id="1507448"/>
    <lineage>
        <taxon>Bacteria</taxon>
        <taxon>Pseudomonadati</taxon>
        <taxon>Pseudomonadota</taxon>
        <taxon>Alphaproteobacteria</taxon>
        <taxon>Sphingomonadales</taxon>
        <taxon>Sphingomonadaceae</taxon>
        <taxon>Novosphingobium</taxon>
    </lineage>
</organism>
<dbReference type="GO" id="GO:0016705">
    <property type="term" value="F:oxidoreductase activity, acting on paired donors, with incorporation or reduction of molecular oxygen"/>
    <property type="evidence" value="ECO:0007669"/>
    <property type="project" value="InterPro"/>
</dbReference>
<dbReference type="CDD" id="cd11035">
    <property type="entry name" value="P450cam-like"/>
    <property type="match status" value="1"/>
</dbReference>
<evidence type="ECO:0000256" key="1">
    <source>
        <dbReference type="ARBA" id="ARBA00010617"/>
    </source>
</evidence>
<evidence type="ECO:0000313" key="4">
    <source>
        <dbReference type="Proteomes" id="UP000551327"/>
    </source>
</evidence>
<protein>
    <submittedName>
        <fullName evidence="3">Cytochrome P450</fullName>
    </submittedName>
</protein>